<protein>
    <submittedName>
        <fullName evidence="15">SusC/RagA family TonB-linked outer membrane protein</fullName>
    </submittedName>
</protein>
<keyword evidence="3 10" id="KW-1134">Transmembrane beta strand</keyword>
<dbReference type="GO" id="GO:0009279">
    <property type="term" value="C:cell outer membrane"/>
    <property type="evidence" value="ECO:0007669"/>
    <property type="project" value="UniProtKB-SubCell"/>
</dbReference>
<evidence type="ECO:0000256" key="7">
    <source>
        <dbReference type="ARBA" id="ARBA00023136"/>
    </source>
</evidence>
<evidence type="ECO:0000256" key="5">
    <source>
        <dbReference type="ARBA" id="ARBA00022729"/>
    </source>
</evidence>
<dbReference type="InterPro" id="IPR039426">
    <property type="entry name" value="TonB-dep_rcpt-like"/>
</dbReference>
<evidence type="ECO:0000259" key="13">
    <source>
        <dbReference type="Pfam" id="PF00593"/>
    </source>
</evidence>
<dbReference type="InterPro" id="IPR008969">
    <property type="entry name" value="CarboxyPept-like_regulatory"/>
</dbReference>
<comment type="similarity">
    <text evidence="10 11">Belongs to the TonB-dependent receptor family.</text>
</comment>
<evidence type="ECO:0000313" key="15">
    <source>
        <dbReference type="EMBL" id="RIV43457.1"/>
    </source>
</evidence>
<keyword evidence="6 11" id="KW-0798">TonB box</keyword>
<comment type="caution">
    <text evidence="15">The sequence shown here is derived from an EMBL/GenBank/DDBJ whole genome shotgun (WGS) entry which is preliminary data.</text>
</comment>
<dbReference type="Proteomes" id="UP000266691">
    <property type="component" value="Unassembled WGS sequence"/>
</dbReference>
<dbReference type="InterPro" id="IPR012910">
    <property type="entry name" value="Plug_dom"/>
</dbReference>
<dbReference type="RefSeq" id="WP_119648184.1">
    <property type="nucleotide sequence ID" value="NZ_QXFI01000031.1"/>
</dbReference>
<dbReference type="Gene3D" id="2.170.130.10">
    <property type="entry name" value="TonB-dependent receptor, plug domain"/>
    <property type="match status" value="1"/>
</dbReference>
<dbReference type="OrthoDB" id="9768177at2"/>
<keyword evidence="18" id="KW-1185">Reference proteome</keyword>
<evidence type="ECO:0000256" key="3">
    <source>
        <dbReference type="ARBA" id="ARBA00022452"/>
    </source>
</evidence>
<evidence type="ECO:0000256" key="10">
    <source>
        <dbReference type="PROSITE-ProRule" id="PRU01360"/>
    </source>
</evidence>
<dbReference type="EMBL" id="VNWK01000031">
    <property type="protein sequence ID" value="TXJ92797.1"/>
    <property type="molecule type" value="Genomic_DNA"/>
</dbReference>
<dbReference type="InterPro" id="IPR036942">
    <property type="entry name" value="Beta-barrel_TonB_sf"/>
</dbReference>
<reference evidence="15 17" key="1">
    <citation type="submission" date="2018-08" db="EMBL/GenBank/DDBJ databases">
        <title>Proposal of Muricauda 72 sp.nov. and Muricauda NH166 sp.nov., isolated from seawater.</title>
        <authorList>
            <person name="Cheng H."/>
            <person name="Wu Y.-H."/>
            <person name="Guo L.-L."/>
            <person name="Xu X.-W."/>
        </authorList>
    </citation>
    <scope>NUCLEOTIDE SEQUENCE [LARGE SCALE GENOMIC DNA]</scope>
    <source>
        <strain evidence="15 17">72</strain>
    </source>
</reference>
<keyword evidence="7 10" id="KW-0472">Membrane</keyword>
<keyword evidence="9 10" id="KW-0998">Cell outer membrane</keyword>
<evidence type="ECO:0000313" key="18">
    <source>
        <dbReference type="Proteomes" id="UP000321621"/>
    </source>
</evidence>
<dbReference type="GO" id="GO:0015344">
    <property type="term" value="F:siderophore uptake transmembrane transporter activity"/>
    <property type="evidence" value="ECO:0007669"/>
    <property type="project" value="TreeGrafter"/>
</dbReference>
<dbReference type="GO" id="GO:0044718">
    <property type="term" value="P:siderophore transmembrane transport"/>
    <property type="evidence" value="ECO:0007669"/>
    <property type="project" value="TreeGrafter"/>
</dbReference>
<dbReference type="InterPro" id="IPR037066">
    <property type="entry name" value="Plug_dom_sf"/>
</dbReference>
<evidence type="ECO:0000256" key="1">
    <source>
        <dbReference type="ARBA" id="ARBA00004571"/>
    </source>
</evidence>
<dbReference type="Proteomes" id="UP000321621">
    <property type="component" value="Unassembled WGS sequence"/>
</dbReference>
<dbReference type="SUPFAM" id="SSF56935">
    <property type="entry name" value="Porins"/>
    <property type="match status" value="1"/>
</dbReference>
<dbReference type="SUPFAM" id="SSF49464">
    <property type="entry name" value="Carboxypeptidase regulatory domain-like"/>
    <property type="match status" value="1"/>
</dbReference>
<keyword evidence="4 10" id="KW-0812">Transmembrane</keyword>
<dbReference type="PANTHER" id="PTHR30069">
    <property type="entry name" value="TONB-DEPENDENT OUTER MEMBRANE RECEPTOR"/>
    <property type="match status" value="1"/>
</dbReference>
<dbReference type="InterPro" id="IPR000531">
    <property type="entry name" value="Beta-barrel_TonB"/>
</dbReference>
<evidence type="ECO:0000256" key="12">
    <source>
        <dbReference type="SAM" id="SignalP"/>
    </source>
</evidence>
<dbReference type="Gene3D" id="2.60.40.1120">
    <property type="entry name" value="Carboxypeptidase-like, regulatory domain"/>
    <property type="match status" value="1"/>
</dbReference>
<keyword evidence="5 12" id="KW-0732">Signal</keyword>
<evidence type="ECO:0000256" key="8">
    <source>
        <dbReference type="ARBA" id="ARBA00023170"/>
    </source>
</evidence>
<gene>
    <name evidence="15" type="ORF">D2V05_13645</name>
    <name evidence="16" type="ORF">FQ017_13515</name>
</gene>
<dbReference type="AlphaFoldDB" id="A0A3A1NL59"/>
<comment type="subcellular location">
    <subcellularLocation>
        <location evidence="1 10">Cell outer membrane</location>
        <topology evidence="1 10">Multi-pass membrane protein</topology>
    </subcellularLocation>
</comment>
<feature type="chain" id="PRO_5017419507" evidence="12">
    <location>
        <begin position="21"/>
        <end position="1083"/>
    </location>
</feature>
<dbReference type="PANTHER" id="PTHR30069:SF29">
    <property type="entry name" value="HEMOGLOBIN AND HEMOGLOBIN-HAPTOGLOBIN-BINDING PROTEIN 1-RELATED"/>
    <property type="match status" value="1"/>
</dbReference>
<dbReference type="Gene3D" id="2.40.170.20">
    <property type="entry name" value="TonB-dependent receptor, beta-barrel domain"/>
    <property type="match status" value="1"/>
</dbReference>
<dbReference type="InterPro" id="IPR023996">
    <property type="entry name" value="TonB-dep_OMP_SusC/RagA"/>
</dbReference>
<evidence type="ECO:0000259" key="14">
    <source>
        <dbReference type="Pfam" id="PF07715"/>
    </source>
</evidence>
<name>A0A3A1NL59_9FLAO</name>
<feature type="domain" description="TonB-dependent receptor plug" evidence="14">
    <location>
        <begin position="116"/>
        <end position="238"/>
    </location>
</feature>
<feature type="signal peptide" evidence="12">
    <location>
        <begin position="1"/>
        <end position="20"/>
    </location>
</feature>
<dbReference type="NCBIfam" id="TIGR04056">
    <property type="entry name" value="OMP_RagA_SusC"/>
    <property type="match status" value="1"/>
</dbReference>
<accession>A0A3A1NL59</accession>
<dbReference type="Pfam" id="PF00593">
    <property type="entry name" value="TonB_dep_Rec_b-barrel"/>
    <property type="match status" value="1"/>
</dbReference>
<keyword evidence="8" id="KW-0675">Receptor</keyword>
<evidence type="ECO:0000256" key="6">
    <source>
        <dbReference type="ARBA" id="ARBA00023077"/>
    </source>
</evidence>
<evidence type="ECO:0000256" key="4">
    <source>
        <dbReference type="ARBA" id="ARBA00022692"/>
    </source>
</evidence>
<reference evidence="16 18" key="2">
    <citation type="submission" date="2019-07" db="EMBL/GenBank/DDBJ databases">
        <title>Draft genome of two Muricauda strains isolated from deep sea.</title>
        <authorList>
            <person name="Sun C."/>
        </authorList>
    </citation>
    <scope>NUCLEOTIDE SEQUENCE [LARGE SCALE GENOMIC DNA]</scope>
    <source>
        <strain evidence="16 18">72</strain>
    </source>
</reference>
<evidence type="ECO:0000313" key="16">
    <source>
        <dbReference type="EMBL" id="TXJ92797.1"/>
    </source>
</evidence>
<evidence type="ECO:0000256" key="2">
    <source>
        <dbReference type="ARBA" id="ARBA00022448"/>
    </source>
</evidence>
<dbReference type="Pfam" id="PF13715">
    <property type="entry name" value="CarbopepD_reg_2"/>
    <property type="match status" value="1"/>
</dbReference>
<proteinExistence type="inferred from homology"/>
<keyword evidence="2 10" id="KW-0813">Transport</keyword>
<organism evidence="15 17">
    <name type="scientific">Flagellimonas pelagia</name>
    <dbReference type="NCBI Taxonomy" id="2306998"/>
    <lineage>
        <taxon>Bacteria</taxon>
        <taxon>Pseudomonadati</taxon>
        <taxon>Bacteroidota</taxon>
        <taxon>Flavobacteriia</taxon>
        <taxon>Flavobacteriales</taxon>
        <taxon>Flavobacteriaceae</taxon>
        <taxon>Flagellimonas</taxon>
    </lineage>
</organism>
<dbReference type="EMBL" id="QXFI01000031">
    <property type="protein sequence ID" value="RIV43457.1"/>
    <property type="molecule type" value="Genomic_DNA"/>
</dbReference>
<sequence length="1083" mass="118976">MKIRLKHAFLLLAVLSIQFAISQKTVSGTVTDENGMPLVGVSIIEKETTNGVSTDFDGKYSITVKDGSSELMFSYIGFTPVTKLVGMASTLDITMVESAEALDEVIITSLGFKERKDDLGYASSTVGGNKISEAGETNVLNSLSGKSSGVRISRNSSDPGAGSYIQIRGLSSITRNSQPLIIVDGVPISNDVRGNSDSGGVNQESRLNDINPNDIESITILKGASAAALWGTQALGGVINITTKSGKFNSKLSVSLKSTYSYDEINRKYPLQDEFGQGDNGVYNQRARDSWGDKLADRSGGLDELDTSGEFYIDQAGNVYYPILTKNSRETFHDSNFDKIFSNGHFFENNLSLSGGNQKSSMFFSLGDLNQQGIIRNNSDYRRTTVRFNARQNFTDAISLKISSSYSRTKSNRIEKGANSSGLYLGLLRNPVDFDITGYRGDYFANNDATPVSNRHRSYREPLGADGTPTYNNPLWTINEQENLAKVDRFITNVELTATPSSWLTLIARVGLDHYSEKRNEFFTPGSASGTFSTGYISQELATNSIFNMDYIAKTAFNFSDDIGADFLLGFNFNDKSRAVNGYTGTNFIQFLDVDSGIRDVDNILPENIVTTSTQGHERTVGVYSSASLSLYDMLFLNATVRAETASTFGDENNKAFIFPSTSIAWQFSQLEPFKDNNTFSFGKLRVSYGEVGVQPARYNTSNVYVSPTFGDAYGGGLNLGLFGNGAFVPSSSRGNTNLKPERKKEIELGADLRFFRDRLSLSGTYFSNVTEDVLLEFPQANSTGYTSVYTNGAEIENKGYELDLGYRIIQTKDFTWSLDANFTQVRNKVTDLAGIESLNLGGLSAVSSRAVEGQPLGVLWGSRTLRNEDGSIVYDEYGFPEQDQLEGVIGDPNPDWQGSISSTFSYKKLRLSVLFETYQGADIYAGTKSVMRDLGTWSDTANEITATRNYFTWDGNIINIGDTFRGNVADFGAGPVALTEAWYNGDGGFFSNGNDELYIEDGSWTRLRELSLSYLLDNPWLKNSIGLQSAEFTLTGRNLFLWTKFEGNDPDTNLSGISAARGIDYFNNPSTKSYLFSLTLNF</sequence>
<evidence type="ECO:0000256" key="9">
    <source>
        <dbReference type="ARBA" id="ARBA00023237"/>
    </source>
</evidence>
<dbReference type="PROSITE" id="PS52016">
    <property type="entry name" value="TONB_DEPENDENT_REC_3"/>
    <property type="match status" value="1"/>
</dbReference>
<evidence type="ECO:0000256" key="11">
    <source>
        <dbReference type="RuleBase" id="RU003357"/>
    </source>
</evidence>
<evidence type="ECO:0000313" key="17">
    <source>
        <dbReference type="Proteomes" id="UP000266691"/>
    </source>
</evidence>
<feature type="domain" description="TonB-dependent receptor-like beta-barrel" evidence="13">
    <location>
        <begin position="433"/>
        <end position="958"/>
    </location>
</feature>
<dbReference type="Pfam" id="PF07715">
    <property type="entry name" value="Plug"/>
    <property type="match status" value="1"/>
</dbReference>